<dbReference type="Pfam" id="PF01797">
    <property type="entry name" value="Y1_Tnp"/>
    <property type="match status" value="1"/>
</dbReference>
<proteinExistence type="predicted"/>
<feature type="domain" description="Transposase IS200-like" evidence="1">
    <location>
        <begin position="5"/>
        <end position="119"/>
    </location>
</feature>
<evidence type="ECO:0000313" key="2">
    <source>
        <dbReference type="EMBL" id="MBS9523127.1"/>
    </source>
</evidence>
<comment type="caution">
    <text evidence="2">The sequence shown here is derived from an EMBL/GenBank/DDBJ whole genome shotgun (WGS) entry which is preliminary data.</text>
</comment>
<accession>A0AAP2CFP3</accession>
<name>A0AAP2CFP3_9BACT</name>
<dbReference type="RefSeq" id="WP_213943991.1">
    <property type="nucleotide sequence ID" value="NZ_JAHCMY010000001.1"/>
</dbReference>
<dbReference type="AlphaFoldDB" id="A0AAP2CFP3"/>
<keyword evidence="3" id="KW-1185">Reference proteome</keyword>
<organism evidence="2 3">
    <name type="scientific">Litoribacter ruber</name>
    <dbReference type="NCBI Taxonomy" id="702568"/>
    <lineage>
        <taxon>Bacteria</taxon>
        <taxon>Pseudomonadati</taxon>
        <taxon>Bacteroidota</taxon>
        <taxon>Cytophagia</taxon>
        <taxon>Cytophagales</taxon>
        <taxon>Cyclobacteriaceae</taxon>
        <taxon>Litoribacter</taxon>
    </lineage>
</organism>
<dbReference type="GO" id="GO:0006313">
    <property type="term" value="P:DNA transposition"/>
    <property type="evidence" value="ECO:0007669"/>
    <property type="project" value="InterPro"/>
</dbReference>
<sequence length="158" mass="18689">MANTYTSLVVQTVFAVKYRSSMLDKAWRQELFGVIGNLINETDCKTYIVNGVSDHVHCLFGFKPVHCLSDVMQSVKSKSSKWLNETSYLQTRFEWQNGFSAFSYSHGQVEKVYRYIKNQEAHHQSQTFINEYRYMLQKYKVEYDQNYLFHPPLEDIQV</sequence>
<dbReference type="InterPro" id="IPR036515">
    <property type="entry name" value="Transposase_17_sf"/>
</dbReference>
<dbReference type="GO" id="GO:0003677">
    <property type="term" value="F:DNA binding"/>
    <property type="evidence" value="ECO:0007669"/>
    <property type="project" value="InterPro"/>
</dbReference>
<dbReference type="SMART" id="SM01321">
    <property type="entry name" value="Y1_Tnp"/>
    <property type="match status" value="1"/>
</dbReference>
<dbReference type="EMBL" id="JAHCMY010000001">
    <property type="protein sequence ID" value="MBS9523127.1"/>
    <property type="molecule type" value="Genomic_DNA"/>
</dbReference>
<dbReference type="NCBIfam" id="NF033573">
    <property type="entry name" value="transpos_IS200"/>
    <property type="match status" value="1"/>
</dbReference>
<gene>
    <name evidence="2" type="primary">tnpA</name>
    <name evidence="2" type="ORF">KI659_03765</name>
</gene>
<dbReference type="PANTHER" id="PTHR33360:SF2">
    <property type="entry name" value="TRANSPOSASE FOR INSERTION SEQUENCE ELEMENT IS200"/>
    <property type="match status" value="1"/>
</dbReference>
<dbReference type="Gene3D" id="3.30.70.1290">
    <property type="entry name" value="Transposase IS200-like"/>
    <property type="match status" value="1"/>
</dbReference>
<evidence type="ECO:0000259" key="1">
    <source>
        <dbReference type="SMART" id="SM01321"/>
    </source>
</evidence>
<dbReference type="Proteomes" id="UP001319104">
    <property type="component" value="Unassembled WGS sequence"/>
</dbReference>
<dbReference type="SUPFAM" id="SSF143422">
    <property type="entry name" value="Transposase IS200-like"/>
    <property type="match status" value="1"/>
</dbReference>
<dbReference type="GO" id="GO:0004803">
    <property type="term" value="F:transposase activity"/>
    <property type="evidence" value="ECO:0007669"/>
    <property type="project" value="InterPro"/>
</dbReference>
<dbReference type="PANTHER" id="PTHR33360">
    <property type="entry name" value="TRANSPOSASE FOR INSERTION SEQUENCE ELEMENT IS200"/>
    <property type="match status" value="1"/>
</dbReference>
<protein>
    <submittedName>
        <fullName evidence="2">IS200/IS605 family transposase</fullName>
    </submittedName>
</protein>
<reference evidence="2 3" key="1">
    <citation type="submission" date="2021-05" db="EMBL/GenBank/DDBJ databases">
        <authorList>
            <person name="Zhang Z.D."/>
            <person name="Osman G."/>
        </authorList>
    </citation>
    <scope>NUCLEOTIDE SEQUENCE [LARGE SCALE GENOMIC DNA]</scope>
    <source>
        <strain evidence="2 3">KCTC 32217</strain>
    </source>
</reference>
<dbReference type="InterPro" id="IPR002686">
    <property type="entry name" value="Transposase_17"/>
</dbReference>
<evidence type="ECO:0000313" key="3">
    <source>
        <dbReference type="Proteomes" id="UP001319104"/>
    </source>
</evidence>